<organism evidence="4 5">
    <name type="scientific">Candidatus Undinarchaeum marinum</name>
    <dbReference type="NCBI Taxonomy" id="2756141"/>
    <lineage>
        <taxon>Archaea</taxon>
        <taxon>Candidatus Undinarchaeota</taxon>
        <taxon>Candidatus Undinarchaeia</taxon>
        <taxon>Candidatus Undinarchaeales</taxon>
        <taxon>Candidatus Undinarchaeaceae</taxon>
        <taxon>Candidatus Undinarchaeum</taxon>
    </lineage>
</organism>
<evidence type="ECO:0000313" key="4">
    <source>
        <dbReference type="EMBL" id="HIJ99375.1"/>
    </source>
</evidence>
<gene>
    <name evidence="4" type="ORF">H1011_00940</name>
</gene>
<dbReference type="Proteomes" id="UP000604391">
    <property type="component" value="Unassembled WGS sequence"/>
</dbReference>
<evidence type="ECO:0000256" key="2">
    <source>
        <dbReference type="ARBA" id="ARBA00023125"/>
    </source>
</evidence>
<feature type="region of interest" description="Disordered" evidence="3">
    <location>
        <begin position="17"/>
        <end position="37"/>
    </location>
</feature>
<keyword evidence="2" id="KW-0238">DNA-binding</keyword>
<sequence>MAEKKYYVLRNRSGDTEHVFSGSSPRQAALKAATRGNSSIMLRERGRRNKDGTYSVHCFKGSVKVVDAPENRPSWLPARVKKPIVRKSGVERINKI</sequence>
<name>A0A832XHF2_9ARCH</name>
<dbReference type="Gene3D" id="3.10.470.10">
    <property type="entry name" value="Chromosomal protein MC1"/>
    <property type="match status" value="1"/>
</dbReference>
<proteinExistence type="predicted"/>
<dbReference type="GO" id="GO:0042262">
    <property type="term" value="P:DNA protection"/>
    <property type="evidence" value="ECO:0007669"/>
    <property type="project" value="InterPro"/>
</dbReference>
<dbReference type="EMBL" id="DVAD01000007">
    <property type="protein sequence ID" value="HIJ99375.1"/>
    <property type="molecule type" value="Genomic_DNA"/>
</dbReference>
<dbReference type="AlphaFoldDB" id="A0A832XHF2"/>
<evidence type="ECO:0000256" key="1">
    <source>
        <dbReference type="ARBA" id="ARBA00002562"/>
    </source>
</evidence>
<dbReference type="InterPro" id="IPR036620">
    <property type="entry name" value="MC1_sf"/>
</dbReference>
<dbReference type="InterPro" id="IPR008674">
    <property type="entry name" value="MC1"/>
</dbReference>
<dbReference type="Pfam" id="PF05854">
    <property type="entry name" value="MC1"/>
    <property type="match status" value="1"/>
</dbReference>
<evidence type="ECO:0000313" key="5">
    <source>
        <dbReference type="Proteomes" id="UP000604391"/>
    </source>
</evidence>
<protein>
    <submittedName>
        <fullName evidence="4">Chromosomal protein MC1</fullName>
    </submittedName>
</protein>
<accession>A0A832XHF2</accession>
<evidence type="ECO:0000256" key="3">
    <source>
        <dbReference type="SAM" id="MobiDB-lite"/>
    </source>
</evidence>
<keyword evidence="5" id="KW-1185">Reference proteome</keyword>
<reference evidence="4 5" key="1">
    <citation type="journal article" name="Nat. Commun.">
        <title>Undinarchaeota illuminate DPANN phylogeny and the impact of gene transfer on archaeal evolution.</title>
        <authorList>
            <person name="Dombrowski N."/>
            <person name="Williams T.A."/>
            <person name="Sun J."/>
            <person name="Woodcroft B.J."/>
            <person name="Lee J.H."/>
            <person name="Minh B.Q."/>
            <person name="Rinke C."/>
            <person name="Spang A."/>
        </authorList>
    </citation>
    <scope>NUCLEOTIDE SEQUENCE [LARGE SCALE GENOMIC DNA]</scope>
    <source>
        <strain evidence="4">MAG_bin17</strain>
    </source>
</reference>
<dbReference type="SUPFAM" id="SSF102875">
    <property type="entry name" value="Chromosomal protein MC1"/>
    <property type="match status" value="1"/>
</dbReference>
<comment type="caution">
    <text evidence="4">The sequence shown here is derived from an EMBL/GenBank/DDBJ whole genome shotgun (WGS) entry which is preliminary data.</text>
</comment>
<comment type="function">
    <text evidence="1">Protects DNA against thermal denaturation and modulates transcription.</text>
</comment>